<dbReference type="AlphaFoldDB" id="A0A2T1HNB4"/>
<dbReference type="OrthoDB" id="6769681at2"/>
<sequence>MSRLIARRPLLGALAVGGLALTRRTASSGPSQKTPFLRGVNLSGKEFYPGDQWPRKEVVRYYLREKRMNCARLCISWELLQPQLGGPLASDMVDGIERMIEQISAAQAWTILDLHNYSRRTEAGITYIIGESGTRVTIGHLAGLWKAIAERWGNRKDVLFGLMNEPHDQSTAILVKSYNETIAAIRATGSSNLILVNGNDWNAEAWRPGHDNLDLMLNVSDPADNLAFDVHQYFDRYSAGQKPEVVKGWGEGLRNFTTWARKHGKKGFCGEFAGPGSADGVAAVDAFLTYLEMNQDVWLGWAWWGAGGWWPRDYLFRLDPISLNEPWPDPPIDQPGMAALTHRLPGATPFNGQQAQ</sequence>
<comment type="similarity">
    <text evidence="3">Belongs to the glycosyl hydrolase 5 (cellulase A) family.</text>
</comment>
<dbReference type="SUPFAM" id="SSF51445">
    <property type="entry name" value="(Trans)glycosidases"/>
    <property type="match status" value="1"/>
</dbReference>
<evidence type="ECO:0000313" key="6">
    <source>
        <dbReference type="Proteomes" id="UP000239772"/>
    </source>
</evidence>
<comment type="caution">
    <text evidence="5">The sequence shown here is derived from an EMBL/GenBank/DDBJ whole genome shotgun (WGS) entry which is preliminary data.</text>
</comment>
<dbReference type="PANTHER" id="PTHR34142:SF1">
    <property type="entry name" value="GLYCOSIDE HYDROLASE FAMILY 5 DOMAIN-CONTAINING PROTEIN"/>
    <property type="match status" value="1"/>
</dbReference>
<dbReference type="GO" id="GO:0009251">
    <property type="term" value="P:glucan catabolic process"/>
    <property type="evidence" value="ECO:0007669"/>
    <property type="project" value="TreeGrafter"/>
</dbReference>
<evidence type="ECO:0000259" key="4">
    <source>
        <dbReference type="Pfam" id="PF00150"/>
    </source>
</evidence>
<organism evidence="5 6">
    <name type="scientific">Alsobacter soli</name>
    <dbReference type="NCBI Taxonomy" id="2109933"/>
    <lineage>
        <taxon>Bacteria</taxon>
        <taxon>Pseudomonadati</taxon>
        <taxon>Pseudomonadota</taxon>
        <taxon>Alphaproteobacteria</taxon>
        <taxon>Hyphomicrobiales</taxon>
        <taxon>Alsobacteraceae</taxon>
        <taxon>Alsobacter</taxon>
    </lineage>
</organism>
<dbReference type="InterPro" id="IPR017853">
    <property type="entry name" value="GH"/>
</dbReference>
<reference evidence="6" key="1">
    <citation type="submission" date="2018-03" db="EMBL/GenBank/DDBJ databases">
        <authorList>
            <person name="Sun L."/>
            <person name="Liu H."/>
            <person name="Chen W."/>
            <person name="Huang K."/>
            <person name="Liu W."/>
            <person name="Gao X."/>
        </authorList>
    </citation>
    <scope>NUCLEOTIDE SEQUENCE [LARGE SCALE GENOMIC DNA]</scope>
    <source>
        <strain evidence="6">SH9</strain>
    </source>
</reference>
<name>A0A2T1HNB4_9HYPH</name>
<dbReference type="Gene3D" id="3.20.20.80">
    <property type="entry name" value="Glycosidases"/>
    <property type="match status" value="1"/>
</dbReference>
<dbReference type="InterPro" id="IPR001547">
    <property type="entry name" value="Glyco_hydro_5"/>
</dbReference>
<keyword evidence="2 3" id="KW-0326">Glycosidase</keyword>
<feature type="domain" description="Glycoside hydrolase family 5" evidence="4">
    <location>
        <begin position="39"/>
        <end position="306"/>
    </location>
</feature>
<proteinExistence type="inferred from homology"/>
<keyword evidence="1 3" id="KW-0378">Hydrolase</keyword>
<evidence type="ECO:0000256" key="1">
    <source>
        <dbReference type="ARBA" id="ARBA00022801"/>
    </source>
</evidence>
<evidence type="ECO:0000256" key="2">
    <source>
        <dbReference type="ARBA" id="ARBA00023295"/>
    </source>
</evidence>
<evidence type="ECO:0000256" key="3">
    <source>
        <dbReference type="RuleBase" id="RU361153"/>
    </source>
</evidence>
<dbReference type="Pfam" id="PF00150">
    <property type="entry name" value="Cellulase"/>
    <property type="match status" value="1"/>
</dbReference>
<evidence type="ECO:0000313" key="5">
    <source>
        <dbReference type="EMBL" id="PSC03128.1"/>
    </source>
</evidence>
<dbReference type="GO" id="GO:0004553">
    <property type="term" value="F:hydrolase activity, hydrolyzing O-glycosyl compounds"/>
    <property type="evidence" value="ECO:0007669"/>
    <property type="project" value="InterPro"/>
</dbReference>
<protein>
    <recommendedName>
        <fullName evidence="4">Glycoside hydrolase family 5 domain-containing protein</fullName>
    </recommendedName>
</protein>
<dbReference type="RefSeq" id="WP_106339485.1">
    <property type="nucleotide sequence ID" value="NZ_PVZS01000031.1"/>
</dbReference>
<dbReference type="EMBL" id="PVZS01000031">
    <property type="protein sequence ID" value="PSC03128.1"/>
    <property type="molecule type" value="Genomic_DNA"/>
</dbReference>
<gene>
    <name evidence="5" type="ORF">SLNSH_20575</name>
</gene>
<dbReference type="PROSITE" id="PS00659">
    <property type="entry name" value="GLYCOSYL_HYDROL_F5"/>
    <property type="match status" value="1"/>
</dbReference>
<accession>A0A2T1HNB4</accession>
<dbReference type="PANTHER" id="PTHR34142">
    <property type="entry name" value="ENDO-BETA-1,4-GLUCANASE A"/>
    <property type="match status" value="1"/>
</dbReference>
<dbReference type="Proteomes" id="UP000239772">
    <property type="component" value="Unassembled WGS sequence"/>
</dbReference>
<keyword evidence="6" id="KW-1185">Reference proteome</keyword>
<dbReference type="InterPro" id="IPR018087">
    <property type="entry name" value="Glyco_hydro_5_CS"/>
</dbReference>